<feature type="domain" description="F5/8 type C" evidence="9">
    <location>
        <begin position="567"/>
        <end position="706"/>
    </location>
</feature>
<dbReference type="InterPro" id="IPR025705">
    <property type="entry name" value="Beta_hexosaminidase_sua/sub"/>
</dbReference>
<keyword evidence="4" id="KW-0378">Hydrolase</keyword>
<evidence type="ECO:0000313" key="10">
    <source>
        <dbReference type="EMBL" id="MFC5581091.1"/>
    </source>
</evidence>
<organism evidence="10 11">
    <name type="scientific">Rhodanobacter terrae</name>
    <dbReference type="NCBI Taxonomy" id="418647"/>
    <lineage>
        <taxon>Bacteria</taxon>
        <taxon>Pseudomonadati</taxon>
        <taxon>Pseudomonadota</taxon>
        <taxon>Gammaproteobacteria</taxon>
        <taxon>Lysobacterales</taxon>
        <taxon>Rhodanobacteraceae</taxon>
        <taxon>Rhodanobacter</taxon>
    </lineage>
</organism>
<dbReference type="EMBL" id="JBHSNG010000006">
    <property type="protein sequence ID" value="MFC5581091.1"/>
    <property type="molecule type" value="Genomic_DNA"/>
</dbReference>
<dbReference type="SUPFAM" id="SSF49785">
    <property type="entry name" value="Galactose-binding domain-like"/>
    <property type="match status" value="1"/>
</dbReference>
<dbReference type="PANTHER" id="PTHR22600:SF57">
    <property type="entry name" value="BETA-N-ACETYLHEXOSAMINIDASE"/>
    <property type="match status" value="1"/>
</dbReference>
<dbReference type="Pfam" id="PF00728">
    <property type="entry name" value="Glyco_hydro_20"/>
    <property type="match status" value="1"/>
</dbReference>
<keyword evidence="8" id="KW-0732">Signal</keyword>
<dbReference type="InterPro" id="IPR008979">
    <property type="entry name" value="Galactose-bd-like_sf"/>
</dbReference>
<dbReference type="Gene3D" id="3.20.20.80">
    <property type="entry name" value="Glycosidases"/>
    <property type="match status" value="1"/>
</dbReference>
<evidence type="ECO:0000256" key="8">
    <source>
        <dbReference type="SAM" id="SignalP"/>
    </source>
</evidence>
<dbReference type="InterPro" id="IPR015883">
    <property type="entry name" value="Glyco_hydro_20_cat"/>
</dbReference>
<feature type="chain" id="PRO_5045810503" description="beta-N-acetylhexosaminidase" evidence="8">
    <location>
        <begin position="23"/>
        <end position="735"/>
    </location>
</feature>
<gene>
    <name evidence="10" type="ORF">ACFPPB_08215</name>
</gene>
<dbReference type="InterPro" id="IPR029018">
    <property type="entry name" value="Hex-like_dom2"/>
</dbReference>
<name>A0ABW0SXL6_9GAMM</name>
<sequence>MSKSLALCCLGLLAALSGVCTAADISIIPKPQQLQVDKGSYVLDARTTIVAPGDARAREIASFLREAIRERTGIRLSRGKSAHAIVLRRDPSVQGDEAYRLSVTTRHVTISAATDKGLFWGVQTLRQLLPLRHAARANIPALHIEDAPSFPWRGVMLDAGRHFYPVSFIEKQLDVLSYNKIDIFHWHLTEDQGWRIAIERYPALTEMGAWRIEADGSRYGGFYTQQQIRDIVEYARRRNITVIPEIEMPGHSTAALAAYPQLSCTRQPLQVPITWGVFKDVYCVGDEATFTFLQHVLDEVIDLFPAPYVHIGGDEVPKDRWKACDSCQQLMHAQGLADEEGLQSYFIRRIQTYLAGKQRTLIGWDEILEGGADKNAIVEIWRGEAEGRKALASGHRIINAGPYYLDTPTAELGVKKIYASDPRQGYADAPAGQFLGAEAPLWSEYATPLNAESKLYPRVLAFAEITWNDGPRDYADFQRRLQAQYPWLDARQVNYGAEEQNLADFHVAPDPQGGWQLQATRNLADLVFRYTIDGSAPGEGSPAFTDTLAIRHAGTLQVTPFRHGRAMDLPTRFTLLDNLASGKPITYAQPPSPRYSGSPGALDDGLLGSNNLHDGQWIGWEGGDLDASIDLRQTTSLRSIAVNFIQQSGSWVLPPRSVTFYVSADGQHWSQLDTKTPRIDAGDARTLVQRIEFASAVPISARYVRVKAENYGPLPTDSPGAGHRAWLFSDEIMLQ</sequence>
<dbReference type="Gene3D" id="3.30.379.10">
    <property type="entry name" value="Chitobiase/beta-hexosaminidase domain 2-like"/>
    <property type="match status" value="1"/>
</dbReference>
<dbReference type="RefSeq" id="WP_377326190.1">
    <property type="nucleotide sequence ID" value="NZ_JBHSNG010000006.1"/>
</dbReference>
<dbReference type="PRINTS" id="PR00738">
    <property type="entry name" value="GLHYDRLASE20"/>
</dbReference>
<dbReference type="SUPFAM" id="SSF55545">
    <property type="entry name" value="beta-N-acetylhexosaminidase-like domain"/>
    <property type="match status" value="1"/>
</dbReference>
<keyword evidence="5" id="KW-0326">Glycosidase</keyword>
<dbReference type="SUPFAM" id="SSF51445">
    <property type="entry name" value="(Trans)glycosidases"/>
    <property type="match status" value="1"/>
</dbReference>
<proteinExistence type="inferred from homology"/>
<dbReference type="CDD" id="cd06563">
    <property type="entry name" value="GH20_chitobiase-like"/>
    <property type="match status" value="1"/>
</dbReference>
<dbReference type="Proteomes" id="UP001596111">
    <property type="component" value="Unassembled WGS sequence"/>
</dbReference>
<reference evidence="11" key="1">
    <citation type="journal article" date="2019" name="Int. J. Syst. Evol. Microbiol.">
        <title>The Global Catalogue of Microorganisms (GCM) 10K type strain sequencing project: providing services to taxonomists for standard genome sequencing and annotation.</title>
        <authorList>
            <consortium name="The Broad Institute Genomics Platform"/>
            <consortium name="The Broad Institute Genome Sequencing Center for Infectious Disease"/>
            <person name="Wu L."/>
            <person name="Ma J."/>
        </authorList>
    </citation>
    <scope>NUCLEOTIDE SEQUENCE [LARGE SCALE GENOMIC DNA]</scope>
    <source>
        <strain evidence="11">CGMCC 1.13587</strain>
    </source>
</reference>
<dbReference type="Pfam" id="PF02838">
    <property type="entry name" value="Glyco_hydro_20b"/>
    <property type="match status" value="1"/>
</dbReference>
<evidence type="ECO:0000313" key="11">
    <source>
        <dbReference type="Proteomes" id="UP001596111"/>
    </source>
</evidence>
<protein>
    <recommendedName>
        <fullName evidence="3">beta-N-acetylhexosaminidase</fullName>
        <ecNumber evidence="3">3.2.1.52</ecNumber>
    </recommendedName>
    <alternativeName>
        <fullName evidence="6">Beta-N-acetylhexosaminidase</fullName>
    </alternativeName>
    <alternativeName>
        <fullName evidence="7">N-acetyl-beta-glucosaminidase</fullName>
    </alternativeName>
</protein>
<evidence type="ECO:0000256" key="6">
    <source>
        <dbReference type="ARBA" id="ARBA00030512"/>
    </source>
</evidence>
<comment type="caution">
    <text evidence="10">The sequence shown here is derived from an EMBL/GenBank/DDBJ whole genome shotgun (WGS) entry which is preliminary data.</text>
</comment>
<accession>A0ABW0SXL6</accession>
<dbReference type="PROSITE" id="PS50022">
    <property type="entry name" value="FA58C_3"/>
    <property type="match status" value="1"/>
</dbReference>
<feature type="signal peptide" evidence="8">
    <location>
        <begin position="1"/>
        <end position="22"/>
    </location>
</feature>
<dbReference type="Gene3D" id="2.60.120.260">
    <property type="entry name" value="Galactose-binding domain-like"/>
    <property type="match status" value="1"/>
</dbReference>
<evidence type="ECO:0000256" key="3">
    <source>
        <dbReference type="ARBA" id="ARBA00012663"/>
    </source>
</evidence>
<evidence type="ECO:0000256" key="5">
    <source>
        <dbReference type="ARBA" id="ARBA00023295"/>
    </source>
</evidence>
<dbReference type="EC" id="3.2.1.52" evidence="3"/>
<dbReference type="PANTHER" id="PTHR22600">
    <property type="entry name" value="BETA-HEXOSAMINIDASE"/>
    <property type="match status" value="1"/>
</dbReference>
<dbReference type="Pfam" id="PF00754">
    <property type="entry name" value="F5_F8_type_C"/>
    <property type="match status" value="1"/>
</dbReference>
<comment type="catalytic activity">
    <reaction evidence="1">
        <text>Hydrolysis of terminal non-reducing N-acetyl-D-hexosamine residues in N-acetyl-beta-D-hexosaminides.</text>
        <dbReference type="EC" id="3.2.1.52"/>
    </reaction>
</comment>
<evidence type="ECO:0000256" key="7">
    <source>
        <dbReference type="ARBA" id="ARBA00033000"/>
    </source>
</evidence>
<evidence type="ECO:0000259" key="9">
    <source>
        <dbReference type="PROSITE" id="PS50022"/>
    </source>
</evidence>
<dbReference type="InterPro" id="IPR015882">
    <property type="entry name" value="HEX_bac_N"/>
</dbReference>
<comment type="similarity">
    <text evidence="2">Belongs to the glycosyl hydrolase 20 family.</text>
</comment>
<dbReference type="InterPro" id="IPR017853">
    <property type="entry name" value="GH"/>
</dbReference>
<dbReference type="InterPro" id="IPR000421">
    <property type="entry name" value="FA58C"/>
</dbReference>
<keyword evidence="11" id="KW-1185">Reference proteome</keyword>
<evidence type="ECO:0000256" key="2">
    <source>
        <dbReference type="ARBA" id="ARBA00006285"/>
    </source>
</evidence>
<evidence type="ECO:0000256" key="4">
    <source>
        <dbReference type="ARBA" id="ARBA00022801"/>
    </source>
</evidence>
<evidence type="ECO:0000256" key="1">
    <source>
        <dbReference type="ARBA" id="ARBA00001231"/>
    </source>
</evidence>